<dbReference type="PANTHER" id="PTHR36699:SF1">
    <property type="entry name" value="L,D-TRANSPEPTIDASE YAFK-RELATED"/>
    <property type="match status" value="1"/>
</dbReference>
<evidence type="ECO:0000313" key="11">
    <source>
        <dbReference type="Proteomes" id="UP000295122"/>
    </source>
</evidence>
<proteinExistence type="inferred from homology"/>
<dbReference type="GO" id="GO:0004180">
    <property type="term" value="F:carboxypeptidase activity"/>
    <property type="evidence" value="ECO:0007669"/>
    <property type="project" value="UniProtKB-ARBA"/>
</dbReference>
<comment type="pathway">
    <text evidence="1 7">Cell wall biogenesis; peptidoglycan biosynthesis.</text>
</comment>
<evidence type="ECO:0000256" key="5">
    <source>
        <dbReference type="ARBA" id="ARBA00022984"/>
    </source>
</evidence>
<protein>
    <submittedName>
        <fullName evidence="10">Murein L,D-transpeptidase YafK</fullName>
    </submittedName>
</protein>
<gene>
    <name evidence="10" type="ORF">EV668_3666</name>
</gene>
<evidence type="ECO:0000256" key="3">
    <source>
        <dbReference type="ARBA" id="ARBA00022679"/>
    </source>
</evidence>
<accession>A0A4R7BY91</accession>
<dbReference type="PROSITE" id="PS52029">
    <property type="entry name" value="LD_TPASE"/>
    <property type="match status" value="1"/>
</dbReference>
<dbReference type="Pfam" id="PF03734">
    <property type="entry name" value="YkuD"/>
    <property type="match status" value="1"/>
</dbReference>
<dbReference type="PANTHER" id="PTHR36699">
    <property type="entry name" value="LD-TRANSPEPTIDASE"/>
    <property type="match status" value="1"/>
</dbReference>
<keyword evidence="4 7" id="KW-0133">Cell shape</keyword>
<feature type="active site" description="Proton donor/acceptor" evidence="7">
    <location>
        <position position="157"/>
    </location>
</feature>
<dbReference type="InterPro" id="IPR038063">
    <property type="entry name" value="Transpep_catalytic_dom"/>
</dbReference>
<dbReference type="CDD" id="cd16913">
    <property type="entry name" value="YkuD_like"/>
    <property type="match status" value="1"/>
</dbReference>
<reference evidence="10 11" key="1">
    <citation type="submission" date="2019-03" db="EMBL/GenBank/DDBJ databases">
        <title>Genomic Encyclopedia of Type Strains, Phase IV (KMG-IV): sequencing the most valuable type-strain genomes for metagenomic binning, comparative biology and taxonomic classification.</title>
        <authorList>
            <person name="Goeker M."/>
        </authorList>
    </citation>
    <scope>NUCLEOTIDE SEQUENCE [LARGE SCALE GENOMIC DNA]</scope>
    <source>
        <strain evidence="10 11">DSM 25903</strain>
    </source>
</reference>
<organism evidence="10 11">
    <name type="scientific">Enterovirga rhinocerotis</name>
    <dbReference type="NCBI Taxonomy" id="1339210"/>
    <lineage>
        <taxon>Bacteria</taxon>
        <taxon>Pseudomonadati</taxon>
        <taxon>Pseudomonadota</taxon>
        <taxon>Alphaproteobacteria</taxon>
        <taxon>Hyphomicrobiales</taxon>
        <taxon>Methylobacteriaceae</taxon>
        <taxon>Enterovirga</taxon>
    </lineage>
</organism>
<comment type="similarity">
    <text evidence="2">Belongs to the YkuD family.</text>
</comment>
<keyword evidence="3" id="KW-0808">Transferase</keyword>
<dbReference type="GO" id="GO:0009252">
    <property type="term" value="P:peptidoglycan biosynthetic process"/>
    <property type="evidence" value="ECO:0007669"/>
    <property type="project" value="UniProtKB-UniPathway"/>
</dbReference>
<keyword evidence="11" id="KW-1185">Reference proteome</keyword>
<feature type="signal peptide" evidence="8">
    <location>
        <begin position="1"/>
        <end position="47"/>
    </location>
</feature>
<evidence type="ECO:0000256" key="2">
    <source>
        <dbReference type="ARBA" id="ARBA00005992"/>
    </source>
</evidence>
<dbReference type="GO" id="GO:0071555">
    <property type="term" value="P:cell wall organization"/>
    <property type="evidence" value="ECO:0007669"/>
    <property type="project" value="UniProtKB-UniRule"/>
</dbReference>
<feature type="active site" description="Nucleophile" evidence="7">
    <location>
        <position position="175"/>
    </location>
</feature>
<evidence type="ECO:0000256" key="1">
    <source>
        <dbReference type="ARBA" id="ARBA00004752"/>
    </source>
</evidence>
<evidence type="ECO:0000256" key="4">
    <source>
        <dbReference type="ARBA" id="ARBA00022960"/>
    </source>
</evidence>
<dbReference type="GO" id="GO:0016740">
    <property type="term" value="F:transferase activity"/>
    <property type="evidence" value="ECO:0007669"/>
    <property type="project" value="UniProtKB-KW"/>
</dbReference>
<name>A0A4R7BY91_9HYPH</name>
<feature type="domain" description="L,D-TPase catalytic" evidence="9">
    <location>
        <begin position="75"/>
        <end position="203"/>
    </location>
</feature>
<dbReference type="EMBL" id="SNZR01000014">
    <property type="protein sequence ID" value="TDR89177.1"/>
    <property type="molecule type" value="Genomic_DNA"/>
</dbReference>
<evidence type="ECO:0000256" key="8">
    <source>
        <dbReference type="SAM" id="SignalP"/>
    </source>
</evidence>
<dbReference type="GO" id="GO:0008360">
    <property type="term" value="P:regulation of cell shape"/>
    <property type="evidence" value="ECO:0007669"/>
    <property type="project" value="UniProtKB-UniRule"/>
</dbReference>
<evidence type="ECO:0000256" key="6">
    <source>
        <dbReference type="ARBA" id="ARBA00023316"/>
    </source>
</evidence>
<keyword evidence="5 7" id="KW-0573">Peptidoglycan synthesis</keyword>
<dbReference type="SUPFAM" id="SSF141523">
    <property type="entry name" value="L,D-transpeptidase catalytic domain-like"/>
    <property type="match status" value="1"/>
</dbReference>
<dbReference type="UniPathway" id="UPA00219"/>
<keyword evidence="8" id="KW-0732">Signal</keyword>
<keyword evidence="6 7" id="KW-0961">Cell wall biogenesis/degradation</keyword>
<dbReference type="AlphaFoldDB" id="A0A4R7BY91"/>
<dbReference type="Proteomes" id="UP000295122">
    <property type="component" value="Unassembled WGS sequence"/>
</dbReference>
<evidence type="ECO:0000256" key="7">
    <source>
        <dbReference type="PROSITE-ProRule" id="PRU01373"/>
    </source>
</evidence>
<dbReference type="InterPro" id="IPR005490">
    <property type="entry name" value="LD_TPept_cat_dom"/>
</dbReference>
<evidence type="ECO:0000313" key="10">
    <source>
        <dbReference type="EMBL" id="TDR89177.1"/>
    </source>
</evidence>
<sequence length="419" mass="44469">MSSVVMVRLAMVKQVSVKLASVKSGLARVVGAALLLAATLSSGPADAVPAKALVPVPAATRSLMAAKDMDPRAPILIRAFKKESELEVWKMNRAGRYVHLKTYPICRWSGQLGPKRKTGDRQTPEGFYSIPAAKMNPNSSYHLSFDLGYPNAYDRAHGSTGSYLMTHGTCSSMGCFAMTDAQISEIYALARDSLNAGQRAFQFQAYPFRMTAQNMARARTEAHLDFWRQLKEGYDRFEATGEEPAVGVSGRRYTFAPYRNPAREAAAVARIAEEKTKTETLIAEGAAAVRVTYADGGMHASFAALAKRGAGSLGTVSRPETLAMAGREVIVIPARTTPAVLLAIAPIKPDFLKIEPTTTGSTATAALVGTASGDVRALFARASLGGAASMSVPLLTGSAAILPPAFHPHPVAKVALRGA</sequence>
<feature type="chain" id="PRO_5020777855" evidence="8">
    <location>
        <begin position="48"/>
        <end position="419"/>
    </location>
</feature>
<evidence type="ECO:0000259" key="9">
    <source>
        <dbReference type="PROSITE" id="PS52029"/>
    </source>
</evidence>
<comment type="caution">
    <text evidence="10">The sequence shown here is derived from an EMBL/GenBank/DDBJ whole genome shotgun (WGS) entry which is preliminary data.</text>
</comment>